<gene>
    <name evidence="2" type="ORF">MM817_00532</name>
</gene>
<dbReference type="AlphaFoldDB" id="A0A9X2AAV5"/>
<feature type="transmembrane region" description="Helical" evidence="1">
    <location>
        <begin position="12"/>
        <end position="37"/>
    </location>
</feature>
<feature type="transmembrane region" description="Helical" evidence="1">
    <location>
        <begin position="304"/>
        <end position="321"/>
    </location>
</feature>
<feature type="transmembrane region" description="Helical" evidence="1">
    <location>
        <begin position="155"/>
        <end position="174"/>
    </location>
</feature>
<accession>A0A9X2AAV5</accession>
<proteinExistence type="predicted"/>
<evidence type="ECO:0000313" key="3">
    <source>
        <dbReference type="Proteomes" id="UP001139263"/>
    </source>
</evidence>
<dbReference type="EMBL" id="JALBUF010000001">
    <property type="protein sequence ID" value="MCI0182273.1"/>
    <property type="molecule type" value="Genomic_DNA"/>
</dbReference>
<evidence type="ECO:0000256" key="1">
    <source>
        <dbReference type="SAM" id="Phobius"/>
    </source>
</evidence>
<comment type="caution">
    <text evidence="2">The sequence shown here is derived from an EMBL/GenBank/DDBJ whole genome shotgun (WGS) entry which is preliminary data.</text>
</comment>
<feature type="transmembrane region" description="Helical" evidence="1">
    <location>
        <begin position="224"/>
        <end position="245"/>
    </location>
</feature>
<reference evidence="2" key="1">
    <citation type="submission" date="2022-03" db="EMBL/GenBank/DDBJ databases">
        <title>Draft Genome Sequence of Firmicute Strain S0AB, a Heterotrophic Iron/Sulfur-Oxidizing Extreme Acidophile.</title>
        <authorList>
            <person name="Vergara E."/>
            <person name="Pakostova E."/>
            <person name="Johnson D.B."/>
            <person name="Holmes D.S."/>
        </authorList>
    </citation>
    <scope>NUCLEOTIDE SEQUENCE</scope>
    <source>
        <strain evidence="2">S0AB</strain>
    </source>
</reference>
<keyword evidence="3" id="KW-1185">Reference proteome</keyword>
<feature type="transmembrane region" description="Helical" evidence="1">
    <location>
        <begin position="130"/>
        <end position="148"/>
    </location>
</feature>
<feature type="transmembrane region" description="Helical" evidence="1">
    <location>
        <begin position="73"/>
        <end position="90"/>
    </location>
</feature>
<feature type="transmembrane region" description="Helical" evidence="1">
    <location>
        <begin position="194"/>
        <end position="212"/>
    </location>
</feature>
<feature type="transmembrane region" description="Helical" evidence="1">
    <location>
        <begin position="265"/>
        <end position="292"/>
    </location>
</feature>
<organism evidence="2 3">
    <name type="scientific">Sulfoacidibacillus ferrooxidans</name>
    <dbReference type="NCBI Taxonomy" id="2005001"/>
    <lineage>
        <taxon>Bacteria</taxon>
        <taxon>Bacillati</taxon>
        <taxon>Bacillota</taxon>
        <taxon>Bacilli</taxon>
        <taxon>Bacillales</taxon>
        <taxon>Alicyclobacillaceae</taxon>
        <taxon>Sulfoacidibacillus</taxon>
    </lineage>
</organism>
<name>A0A9X2AAV5_9BACL</name>
<evidence type="ECO:0000313" key="2">
    <source>
        <dbReference type="EMBL" id="MCI0182273.1"/>
    </source>
</evidence>
<dbReference type="Proteomes" id="UP001139263">
    <property type="component" value="Unassembled WGS sequence"/>
</dbReference>
<keyword evidence="1" id="KW-0472">Membrane</keyword>
<keyword evidence="1" id="KW-0812">Transmembrane</keyword>
<protein>
    <submittedName>
        <fullName evidence="2">Uncharacterized protein</fullName>
    </submittedName>
</protein>
<keyword evidence="1" id="KW-1133">Transmembrane helix</keyword>
<dbReference type="RefSeq" id="WP_241711877.1">
    <property type="nucleotide sequence ID" value="NZ_JALBUF010000001.1"/>
</dbReference>
<sequence>MDMTNNPSPLILHYFYVSLLWQLPIFIAVIVILFFVITLRKHQPVRSLVKEGWIPSEQLTDPLDREVFYRRRTLRVGLGLLWVLDGLLQAQPDMSSEFIPNIVNPSISSLPPFLYNLVEPLVVLWSQSPVQFDILAIWIQVGIGILLLFGGNSGLIRLTLWFSILWGMAVWVIGEDFGGVFSNGATWLAGDPGSVLFYMIGAAFLLLPAKRWREQYVLKYLQRIMAILWMWSAIVQAIPAFGFWSPQGLSSTTLSMAEMPQPASLVAILYAIVHVLSAHPVLWNAIFIIWMGTLGIAWLWQSKLPFVVPITLVWIALTWVIGQDFGVLGGLGTDPNSSPVVFLLILSVVMKSKRKWQPANHV</sequence>